<dbReference type="Pfam" id="PF13468">
    <property type="entry name" value="Glyoxalase_3"/>
    <property type="match status" value="1"/>
</dbReference>
<name>A0A815CW69_9BILA</name>
<organism evidence="3 4">
    <name type="scientific">Adineta steineri</name>
    <dbReference type="NCBI Taxonomy" id="433720"/>
    <lineage>
        <taxon>Eukaryota</taxon>
        <taxon>Metazoa</taxon>
        <taxon>Spiralia</taxon>
        <taxon>Gnathifera</taxon>
        <taxon>Rotifera</taxon>
        <taxon>Eurotatoria</taxon>
        <taxon>Bdelloidea</taxon>
        <taxon>Adinetida</taxon>
        <taxon>Adinetidae</taxon>
        <taxon>Adineta</taxon>
    </lineage>
</organism>
<dbReference type="SUPFAM" id="SSF54593">
    <property type="entry name" value="Glyoxalase/Bleomycin resistance protein/Dihydroxybiphenyl dioxygenase"/>
    <property type="match status" value="1"/>
</dbReference>
<dbReference type="EMBL" id="CAJNOM010000258">
    <property type="protein sequence ID" value="CAF1292640.1"/>
    <property type="molecule type" value="Genomic_DNA"/>
</dbReference>
<dbReference type="PANTHER" id="PTHR40265:SF1">
    <property type="entry name" value="GLYOXALASE-LIKE DOMAIN-CONTAINING PROTEIN"/>
    <property type="match status" value="1"/>
</dbReference>
<reference evidence="3" key="1">
    <citation type="submission" date="2021-02" db="EMBL/GenBank/DDBJ databases">
        <authorList>
            <person name="Nowell W R."/>
        </authorList>
    </citation>
    <scope>NUCLEOTIDE SEQUENCE</scope>
</reference>
<gene>
    <name evidence="2" type="ORF">BJG266_LOCUS25816</name>
    <name evidence="3" type="ORF">QVE165_LOCUS30784</name>
</gene>
<evidence type="ECO:0000313" key="4">
    <source>
        <dbReference type="Proteomes" id="UP000663832"/>
    </source>
</evidence>
<dbReference type="PANTHER" id="PTHR40265">
    <property type="entry name" value="BLL2707 PROTEIN"/>
    <property type="match status" value="1"/>
</dbReference>
<evidence type="ECO:0000313" key="2">
    <source>
        <dbReference type="EMBL" id="CAF1181946.1"/>
    </source>
</evidence>
<dbReference type="AlphaFoldDB" id="A0A815CW69"/>
<dbReference type="InterPro" id="IPR029068">
    <property type="entry name" value="Glyas_Bleomycin-R_OHBP_Dase"/>
</dbReference>
<dbReference type="Proteomes" id="UP000663832">
    <property type="component" value="Unassembled WGS sequence"/>
</dbReference>
<dbReference type="EMBL" id="CAJNOI010000205">
    <property type="protein sequence ID" value="CAF1181946.1"/>
    <property type="molecule type" value="Genomic_DNA"/>
</dbReference>
<dbReference type="Gene3D" id="3.10.180.10">
    <property type="entry name" value="2,3-Dihydroxybiphenyl 1,2-Dioxygenase, domain 1"/>
    <property type="match status" value="1"/>
</dbReference>
<accession>A0A815CW69</accession>
<dbReference type="OrthoDB" id="9982497at2759"/>
<sequence length="267" mass="30183">MMNHIDHIILNTRNRLDQVAAYFQRMGFIITPRGYHSVGTVNHTIVFKTDYLELFGYTEDTPSEKRLRLEQLPTGLITMTIKAHDADEVQATLMARGLSTIPILDVSRPVHYNDDLTANASFRVTRMESAPVPGTGVSYCQHFNPELVWRPEWQAHPNSCVAMTKLYINVSDLHAAAQVYLRALDIDKLVETEPNRYILHLPSFEIILTAGNTEPLGIYKLTFGVNCMDKLVAELTKGGIEYHKENERIVADTLSHIGCVLEFEPIS</sequence>
<evidence type="ECO:0000313" key="3">
    <source>
        <dbReference type="EMBL" id="CAF1292640.1"/>
    </source>
</evidence>
<dbReference type="InterPro" id="IPR025870">
    <property type="entry name" value="Glyoxalase-like_dom"/>
</dbReference>
<feature type="domain" description="Glyoxalase-like" evidence="1">
    <location>
        <begin position="5"/>
        <end position="182"/>
    </location>
</feature>
<protein>
    <recommendedName>
        <fullName evidence="1">Glyoxalase-like domain-containing protein</fullName>
    </recommendedName>
</protein>
<evidence type="ECO:0000259" key="1">
    <source>
        <dbReference type="Pfam" id="PF13468"/>
    </source>
</evidence>
<dbReference type="Proteomes" id="UP000663877">
    <property type="component" value="Unassembled WGS sequence"/>
</dbReference>
<proteinExistence type="predicted"/>
<keyword evidence="4" id="KW-1185">Reference proteome</keyword>
<comment type="caution">
    <text evidence="3">The sequence shown here is derived from an EMBL/GenBank/DDBJ whole genome shotgun (WGS) entry which is preliminary data.</text>
</comment>